<keyword evidence="2" id="KW-0540">Nuclease</keyword>
<reference evidence="2" key="1">
    <citation type="submission" date="2016-05" db="EMBL/GenBank/DDBJ databases">
        <authorList>
            <person name="Lavstsen T."/>
            <person name="Jespersen J.S."/>
        </authorList>
    </citation>
    <scope>NUCLEOTIDE SEQUENCE</scope>
    <source>
        <tissue evidence="2">Brain</tissue>
    </source>
</reference>
<feature type="non-terminal residue" evidence="2">
    <location>
        <position position="1"/>
    </location>
</feature>
<gene>
    <name evidence="2" type="primary">HEL_DR4</name>
</gene>
<proteinExistence type="predicted"/>
<dbReference type="GO" id="GO:0004519">
    <property type="term" value="F:endonuclease activity"/>
    <property type="evidence" value="ECO:0007669"/>
    <property type="project" value="UniProtKB-KW"/>
</dbReference>
<name>A0A1A8IT24_NOTKU</name>
<keyword evidence="2" id="KW-0067">ATP-binding</keyword>
<evidence type="ECO:0000256" key="1">
    <source>
        <dbReference type="SAM" id="Phobius"/>
    </source>
</evidence>
<keyword evidence="1" id="KW-1133">Transmembrane helix</keyword>
<keyword evidence="2" id="KW-0255">Endonuclease</keyword>
<keyword evidence="2" id="KW-0547">Nucleotide-binding</keyword>
<feature type="non-terminal residue" evidence="2">
    <location>
        <position position="49"/>
    </location>
</feature>
<keyword evidence="1" id="KW-0812">Transmembrane</keyword>
<feature type="transmembrane region" description="Helical" evidence="1">
    <location>
        <begin position="26"/>
        <end position="48"/>
    </location>
</feature>
<keyword evidence="2" id="KW-0378">Hydrolase</keyword>
<reference evidence="2" key="2">
    <citation type="submission" date="2016-06" db="EMBL/GenBank/DDBJ databases">
        <title>The genome of a short-lived fish provides insights into sex chromosome evolution and the genetic control of aging.</title>
        <authorList>
            <person name="Reichwald K."/>
            <person name="Felder M."/>
            <person name="Petzold A."/>
            <person name="Koch P."/>
            <person name="Groth M."/>
            <person name="Platzer M."/>
        </authorList>
    </citation>
    <scope>NUCLEOTIDE SEQUENCE</scope>
    <source>
        <tissue evidence="2">Brain</tissue>
    </source>
</reference>
<dbReference type="EMBL" id="HAED01014052">
    <property type="protein sequence ID" value="SBR00497.1"/>
    <property type="molecule type" value="Transcribed_RNA"/>
</dbReference>
<dbReference type="GO" id="GO:0004386">
    <property type="term" value="F:helicase activity"/>
    <property type="evidence" value="ECO:0007669"/>
    <property type="project" value="UniProtKB-KW"/>
</dbReference>
<dbReference type="AlphaFoldDB" id="A0A1A8IT24"/>
<sequence>QLHLVGNQRVRLNKEEGEHTLALGDYYSLVISSLLVILGFFALVSLGLL</sequence>
<accession>A0A1A8IT24</accession>
<keyword evidence="2" id="KW-0347">Helicase</keyword>
<evidence type="ECO:0000313" key="2">
    <source>
        <dbReference type="EMBL" id="SBR00497.1"/>
    </source>
</evidence>
<keyword evidence="1" id="KW-0472">Membrane</keyword>
<protein>
    <submittedName>
        <fullName evidence="2">Helentron 4 helitron-like transposon replicase/helicase/endonuclease</fullName>
    </submittedName>
</protein>
<organism evidence="2">
    <name type="scientific">Nothobranchius kuhntae</name>
    <name type="common">Beira killifish</name>
    <dbReference type="NCBI Taxonomy" id="321403"/>
    <lineage>
        <taxon>Eukaryota</taxon>
        <taxon>Metazoa</taxon>
        <taxon>Chordata</taxon>
        <taxon>Craniata</taxon>
        <taxon>Vertebrata</taxon>
        <taxon>Euteleostomi</taxon>
        <taxon>Actinopterygii</taxon>
        <taxon>Neopterygii</taxon>
        <taxon>Teleostei</taxon>
        <taxon>Neoteleostei</taxon>
        <taxon>Acanthomorphata</taxon>
        <taxon>Ovalentaria</taxon>
        <taxon>Atherinomorphae</taxon>
        <taxon>Cyprinodontiformes</taxon>
        <taxon>Nothobranchiidae</taxon>
        <taxon>Nothobranchius</taxon>
    </lineage>
</organism>